<protein>
    <recommendedName>
        <fullName evidence="4">CsbD-like domain-containing protein</fullName>
    </recommendedName>
</protein>
<evidence type="ECO:0000313" key="3">
    <source>
        <dbReference type="Proteomes" id="UP000266861"/>
    </source>
</evidence>
<dbReference type="PANTHER" id="PTHR40460">
    <property type="entry name" value="CHROMOSOME 1, WHOLE GENOME SHOTGUN SEQUENCE"/>
    <property type="match status" value="1"/>
</dbReference>
<keyword evidence="3" id="KW-1185">Reference proteome</keyword>
<feature type="compositionally biased region" description="Basic and acidic residues" evidence="1">
    <location>
        <begin position="31"/>
        <end position="66"/>
    </location>
</feature>
<organism evidence="2 3">
    <name type="scientific">Diversispora epigaea</name>
    <dbReference type="NCBI Taxonomy" id="1348612"/>
    <lineage>
        <taxon>Eukaryota</taxon>
        <taxon>Fungi</taxon>
        <taxon>Fungi incertae sedis</taxon>
        <taxon>Mucoromycota</taxon>
        <taxon>Glomeromycotina</taxon>
        <taxon>Glomeromycetes</taxon>
        <taxon>Diversisporales</taxon>
        <taxon>Diversisporaceae</taxon>
        <taxon>Diversispora</taxon>
    </lineage>
</organism>
<proteinExistence type="predicted"/>
<dbReference type="STRING" id="1348612.A0A397JPY8"/>
<name>A0A397JPY8_9GLOM</name>
<feature type="region of interest" description="Disordered" evidence="1">
    <location>
        <begin position="22"/>
        <end position="102"/>
    </location>
</feature>
<comment type="caution">
    <text evidence="2">The sequence shown here is derived from an EMBL/GenBank/DDBJ whole genome shotgun (WGS) entry which is preliminary data.</text>
</comment>
<dbReference type="EMBL" id="PQFF01000012">
    <property type="protein sequence ID" value="RHZ89422.1"/>
    <property type="molecule type" value="Genomic_DNA"/>
</dbReference>
<evidence type="ECO:0008006" key="4">
    <source>
        <dbReference type="Google" id="ProtNLM"/>
    </source>
</evidence>
<dbReference type="AlphaFoldDB" id="A0A397JPY8"/>
<sequence length="102" mass="11220">MSETNKSQQNVNYYAGAAKELAGKTVGSEKLTNEGETQKLQAQKEMETEKLQQRTEGKTEGVKDRVSGGIQETAGSMFGDENLKNKGETQHKKGQAESEMHK</sequence>
<evidence type="ECO:0000313" key="2">
    <source>
        <dbReference type="EMBL" id="RHZ89422.1"/>
    </source>
</evidence>
<reference evidence="2 3" key="1">
    <citation type="submission" date="2018-08" db="EMBL/GenBank/DDBJ databases">
        <title>Genome and evolution of the arbuscular mycorrhizal fungus Diversispora epigaea (formerly Glomus versiforme) and its bacterial endosymbionts.</title>
        <authorList>
            <person name="Sun X."/>
            <person name="Fei Z."/>
            <person name="Harrison M."/>
        </authorList>
    </citation>
    <scope>NUCLEOTIDE SEQUENCE [LARGE SCALE GENOMIC DNA]</scope>
    <source>
        <strain evidence="2 3">IT104</strain>
    </source>
</reference>
<dbReference type="PANTHER" id="PTHR40460:SF1">
    <property type="entry name" value="CSBD-LIKE DOMAIN-CONTAINING PROTEIN"/>
    <property type="match status" value="1"/>
</dbReference>
<feature type="compositionally biased region" description="Basic and acidic residues" evidence="1">
    <location>
        <begin position="81"/>
        <end position="102"/>
    </location>
</feature>
<accession>A0A397JPY8</accession>
<evidence type="ECO:0000256" key="1">
    <source>
        <dbReference type="SAM" id="MobiDB-lite"/>
    </source>
</evidence>
<dbReference type="OrthoDB" id="9999611at2759"/>
<dbReference type="Proteomes" id="UP000266861">
    <property type="component" value="Unassembled WGS sequence"/>
</dbReference>
<gene>
    <name evidence="2" type="ORF">Glove_14g40</name>
</gene>